<organism evidence="1 2">
    <name type="scientific">Ancylostoma duodenale</name>
    <dbReference type="NCBI Taxonomy" id="51022"/>
    <lineage>
        <taxon>Eukaryota</taxon>
        <taxon>Metazoa</taxon>
        <taxon>Ecdysozoa</taxon>
        <taxon>Nematoda</taxon>
        <taxon>Chromadorea</taxon>
        <taxon>Rhabditida</taxon>
        <taxon>Rhabditina</taxon>
        <taxon>Rhabditomorpha</taxon>
        <taxon>Strongyloidea</taxon>
        <taxon>Ancylostomatidae</taxon>
        <taxon>Ancylostomatinae</taxon>
        <taxon>Ancylostoma</taxon>
    </lineage>
</organism>
<evidence type="ECO:0000313" key="2">
    <source>
        <dbReference type="Proteomes" id="UP000054047"/>
    </source>
</evidence>
<gene>
    <name evidence="1" type="ORF">ANCDUO_02053</name>
</gene>
<protein>
    <submittedName>
        <fullName evidence="1">Uncharacterized protein</fullName>
    </submittedName>
</protein>
<dbReference type="AlphaFoldDB" id="A0A0C2HDJ4"/>
<proteinExistence type="predicted"/>
<dbReference type="Proteomes" id="UP000054047">
    <property type="component" value="Unassembled WGS sequence"/>
</dbReference>
<reference evidence="1 2" key="1">
    <citation type="submission" date="2013-12" db="EMBL/GenBank/DDBJ databases">
        <title>Draft genome of the parsitic nematode Ancylostoma duodenale.</title>
        <authorList>
            <person name="Mitreva M."/>
        </authorList>
    </citation>
    <scope>NUCLEOTIDE SEQUENCE [LARGE SCALE GENOMIC DNA]</scope>
    <source>
        <strain evidence="1 2">Zhejiang</strain>
    </source>
</reference>
<sequence>MVLALESKFSKGFSDYVEEEKRGRSLVISGVPEYPPNAKQADKLNDLDEKMFYVSNVDRLRSTGWEDIPTSVPSWLKSFFPQDRIG</sequence>
<dbReference type="EMBL" id="KN726629">
    <property type="protein sequence ID" value="KIH67616.1"/>
    <property type="molecule type" value="Genomic_DNA"/>
</dbReference>
<accession>A0A0C2HDJ4</accession>
<evidence type="ECO:0000313" key="1">
    <source>
        <dbReference type="EMBL" id="KIH67616.1"/>
    </source>
</evidence>
<keyword evidence="2" id="KW-1185">Reference proteome</keyword>
<name>A0A0C2HDJ4_9BILA</name>